<feature type="domain" description="Peptidase S74" evidence="1">
    <location>
        <begin position="576"/>
        <end position="673"/>
    </location>
</feature>
<reference evidence="2 3" key="1">
    <citation type="journal article" date="2015" name="Antimicrob. Agents Chemother.">
        <title>Whole-Genome Sequencing Identifies Emergence of a Quinolone Resistance Mutation in a Case of Stenotrophomonas maltophilia Bacteremia.</title>
        <authorList>
            <person name="Pak T.R."/>
            <person name="Altman D.R."/>
            <person name="Attie O."/>
            <person name="Sebra R."/>
            <person name="Hamula C.L."/>
            <person name="Lewis M."/>
            <person name="Deikus G."/>
            <person name="Newman L.C."/>
            <person name="Fang G."/>
            <person name="Hand J."/>
            <person name="Papel G."/>
            <person name="Wallach F."/>
            <person name="Schadt E.E."/>
            <person name="Huprikar S."/>
            <person name="van Bakel H."/>
            <person name="Kasarskis A."/>
            <person name="Bashir A."/>
        </authorList>
    </citation>
    <scope>NUCLEOTIDE SEQUENCE [LARGE SCALE GENOMIC DNA]</scope>
    <source>
        <strain evidence="2 3">ISMMS6</strain>
    </source>
</reference>
<dbReference type="InterPro" id="IPR030392">
    <property type="entry name" value="S74_ICA"/>
</dbReference>
<dbReference type="Proteomes" id="UP000037632">
    <property type="component" value="Unassembled WGS sequence"/>
</dbReference>
<sequence length="673" mass="70457">MPIPQITITPAGFAAIVNAENTGTAPVKLTQVGLTAQHFDVGTVGASVPAEFKRLTTFGGKAVADDTLHLNVRDDGTDTYTLRGFGLYLQDGTLFAVYSQSTPIMEKAAAATLLLATDIRFAKINATSIEVGDIDFINPPATTTQMGVVRLATEQEADAGSDPATAITPRGLARYINNRFGVGAPSTFVKTLLGLATAAMFRVELGLKSASLRDEGHGNGLNADLLDGAHGDYYLDWKNFTGVPNRFTPAPHTHPIGEVDGLQPALDGKANRAGDTFTGPLAVNGAMLRSYGWSGVASNGILVLGDTGSSIVKNGAYFDFNNSAGGYTATLSAGGTIWTSGNFDPGKKVNKAGDTMTGELTTVGLRVGYPNNPVARIFSDSGVVHWDSRSGYDGALPDAHAYYRAAAHAWTNSIGVIVASLSGSGALVANGGVKGGGAFDPNAPHAAGLISSGSYGGGIAMQDGNHWAWLYTAAGNTIFARVLNGASGVATELFNASTNAFRTPTDHVIQKNIPGINFYSPAGSVGYKVFANISDSVADGIHFTNIGTNVTFAKLKDGIAEFSGSVSPAGGYDFGSSRKLKDIDGPVPYGLAAVERMELAAGHYKPEYNNDGRRRLFFVAEQLAELVPEAVDLEGVEFNGERVPSIKLDQLLPVLARAIQELAGQVRELRERV</sequence>
<dbReference type="PROSITE" id="PS51688">
    <property type="entry name" value="ICA"/>
    <property type="match status" value="1"/>
</dbReference>
<comment type="caution">
    <text evidence="2">The sequence shown here is derived from an EMBL/GenBank/DDBJ whole genome shotgun (WGS) entry which is preliminary data.</text>
</comment>
<evidence type="ECO:0000313" key="3">
    <source>
        <dbReference type="Proteomes" id="UP000037632"/>
    </source>
</evidence>
<organism evidence="2 3">
    <name type="scientific">Stenotrophomonas maltophilia</name>
    <name type="common">Pseudomonas maltophilia</name>
    <name type="synonym">Xanthomonas maltophilia</name>
    <dbReference type="NCBI Taxonomy" id="40324"/>
    <lineage>
        <taxon>Bacteria</taxon>
        <taxon>Pseudomonadati</taxon>
        <taxon>Pseudomonadota</taxon>
        <taxon>Gammaproteobacteria</taxon>
        <taxon>Lysobacterales</taxon>
        <taxon>Lysobacteraceae</taxon>
        <taxon>Stenotrophomonas</taxon>
        <taxon>Stenotrophomonas maltophilia group</taxon>
    </lineage>
</organism>
<name>A0AB34TK94_STEMA</name>
<evidence type="ECO:0000259" key="1">
    <source>
        <dbReference type="PROSITE" id="PS51688"/>
    </source>
</evidence>
<dbReference type="AlphaFoldDB" id="A0AB34TK94"/>
<dbReference type="EMBL" id="JZIW01000001">
    <property type="protein sequence ID" value="KOO83545.1"/>
    <property type="molecule type" value="Genomic_DNA"/>
</dbReference>
<gene>
    <name evidence="2" type="ORF">VL23_10135</name>
</gene>
<accession>A0AB34TK94</accession>
<evidence type="ECO:0000313" key="2">
    <source>
        <dbReference type="EMBL" id="KOO83545.1"/>
    </source>
</evidence>
<proteinExistence type="predicted"/>
<dbReference type="RefSeq" id="WP_053461907.1">
    <property type="nucleotide sequence ID" value="NZ_JZIW01000001.1"/>
</dbReference>
<protein>
    <recommendedName>
        <fullName evidence="1">Peptidase S74 domain-containing protein</fullName>
    </recommendedName>
</protein>